<gene>
    <name evidence="9" type="ORF">XF10B_05310</name>
    <name evidence="2" type="ORF">XF1B_06140</name>
    <name evidence="3" type="ORF">XF2B_05310</name>
    <name evidence="4" type="ORF">XF3B_05330</name>
    <name evidence="5" type="ORF">XF4B_05340</name>
    <name evidence="6" type="ORF">XF5B_05300</name>
    <name evidence="7" type="ORF">XF6B_05320</name>
    <name evidence="8" type="ORF">XF9B_05340</name>
</gene>
<dbReference type="AlphaFoldDB" id="A0A809XFK7"/>
<feature type="compositionally biased region" description="Low complexity" evidence="1">
    <location>
        <begin position="137"/>
        <end position="197"/>
    </location>
</feature>
<reference evidence="9" key="2">
    <citation type="submission" date="2020-05" db="EMBL/GenBank/DDBJ databases">
        <title>Complete genome sequence of Bradyrhizobium diazoefficiens XF10 isolated from soybean nodule.</title>
        <authorList>
            <person name="Noda R."/>
            <person name="Kakizaki K."/>
            <person name="Minamisawa K."/>
        </authorList>
    </citation>
    <scope>NUCLEOTIDE SEQUENCE</scope>
    <source>
        <strain evidence="9">XF10</strain>
    </source>
</reference>
<reference evidence="3" key="3">
    <citation type="submission" date="2020-05" db="EMBL/GenBank/DDBJ databases">
        <title>Complete genome sequence of Bradyrhizobium diazoefficiens XF2 isolated from soybean nodule.</title>
        <authorList>
            <person name="Noda R."/>
            <person name="Kakizaki K."/>
            <person name="Minamisawa K."/>
        </authorList>
    </citation>
    <scope>NUCLEOTIDE SEQUENCE</scope>
    <source>
        <strain evidence="3">XF2</strain>
    </source>
</reference>
<dbReference type="EMBL" id="AP023091">
    <property type="protein sequence ID" value="BCE17933.1"/>
    <property type="molecule type" value="Genomic_DNA"/>
</dbReference>
<dbReference type="EMBL" id="AP023096">
    <property type="protein sequence ID" value="BCE61733.1"/>
    <property type="molecule type" value="Genomic_DNA"/>
</dbReference>
<proteinExistence type="predicted"/>
<sequence>MILQPGANRDVRRAAVHRGVRPAERQACCPEPASRSAQVLLSVRVSASEREWLPAQASRGGPSALRAEEPRALALLWAQAWAAPRGLQEAAAEVSESDVPREEAEAAARAVELRRAAARVAWAPDVLRAEPEAAVSGRAAAGPRPEAAKAASERQAAVAGAAEPDVPQAEAEAEAAPRGAAARRPAEAQRAGAAAQRRAAERPGARAQQAAQPLAVPSAAASVFRQGPSLEAGPARPRAAKRLAHAMRCLPIASRSEPWWQAARNEDWS</sequence>
<name>A0A809XFK7_9BRAD</name>
<dbReference type="EMBL" id="AP023092">
    <property type="protein sequence ID" value="BCE26762.1"/>
    <property type="molecule type" value="Genomic_DNA"/>
</dbReference>
<evidence type="ECO:0000313" key="2">
    <source>
        <dbReference type="EMBL" id="BCE17933.1"/>
    </source>
</evidence>
<dbReference type="EMBL" id="AP023095">
    <property type="protein sequence ID" value="BCE53018.1"/>
    <property type="molecule type" value="Genomic_DNA"/>
</dbReference>
<dbReference type="EMBL" id="AP023099">
    <property type="protein sequence ID" value="BCE87733.1"/>
    <property type="molecule type" value="Genomic_DNA"/>
</dbReference>
<evidence type="ECO:0000256" key="1">
    <source>
        <dbReference type="SAM" id="MobiDB-lite"/>
    </source>
</evidence>
<accession>A0A809XFK7</accession>
<reference evidence="8" key="8">
    <citation type="submission" date="2020-05" db="EMBL/GenBank/DDBJ databases">
        <title>Complete genome sequence of Bradyrhizobium diazoefficiens XF9 isolated from soybean nodule.</title>
        <authorList>
            <person name="Noda R."/>
            <person name="Kakizaki K."/>
            <person name="Minamisawa K."/>
        </authorList>
    </citation>
    <scope>NUCLEOTIDE SEQUENCE</scope>
    <source>
        <strain evidence="8">XF9</strain>
    </source>
</reference>
<evidence type="ECO:0000313" key="6">
    <source>
        <dbReference type="EMBL" id="BCE53018.1"/>
    </source>
</evidence>
<evidence type="ECO:0000313" key="4">
    <source>
        <dbReference type="EMBL" id="BCE35502.1"/>
    </source>
</evidence>
<dbReference type="EMBL" id="AP023094">
    <property type="protein sequence ID" value="BCE44185.1"/>
    <property type="molecule type" value="Genomic_DNA"/>
</dbReference>
<dbReference type="EMBL" id="AP023093">
    <property type="protein sequence ID" value="BCE35502.1"/>
    <property type="molecule type" value="Genomic_DNA"/>
</dbReference>
<organism evidence="3">
    <name type="scientific">Bradyrhizobium diazoefficiens</name>
    <dbReference type="NCBI Taxonomy" id="1355477"/>
    <lineage>
        <taxon>Bacteria</taxon>
        <taxon>Pseudomonadati</taxon>
        <taxon>Pseudomonadota</taxon>
        <taxon>Alphaproteobacteria</taxon>
        <taxon>Hyphomicrobiales</taxon>
        <taxon>Nitrobacteraceae</taxon>
        <taxon>Bradyrhizobium</taxon>
    </lineage>
</organism>
<reference evidence="7" key="7">
    <citation type="submission" date="2020-05" db="EMBL/GenBank/DDBJ databases">
        <title>Complete genome sequence of Bradyrhizobium diazoefficiens XF6 isolated from soybean nodule.</title>
        <authorList>
            <person name="Noda R."/>
            <person name="Kakizaki K."/>
            <person name="Minamisawa K."/>
        </authorList>
    </citation>
    <scope>NUCLEOTIDE SEQUENCE</scope>
    <source>
        <strain evidence="7">XF6</strain>
    </source>
</reference>
<evidence type="ECO:0000313" key="5">
    <source>
        <dbReference type="EMBL" id="BCE44185.1"/>
    </source>
</evidence>
<evidence type="ECO:0000313" key="8">
    <source>
        <dbReference type="EMBL" id="BCE79113.1"/>
    </source>
</evidence>
<reference evidence="4" key="4">
    <citation type="submission" date="2020-05" db="EMBL/GenBank/DDBJ databases">
        <title>Complete genome sequence of Bradyrhizobium diazoefficiens XF3 isolated from soybean nodule.</title>
        <authorList>
            <person name="Noda R."/>
            <person name="Kakizaki K."/>
            <person name="Minamisawa K."/>
        </authorList>
    </citation>
    <scope>NUCLEOTIDE SEQUENCE</scope>
    <source>
        <strain evidence="4">XF3</strain>
    </source>
</reference>
<reference evidence="6" key="6">
    <citation type="submission" date="2020-05" db="EMBL/GenBank/DDBJ databases">
        <title>Complete genome sequence of Bradyrhizobium diazoefficiens XF5 isolated from soybean nodule.</title>
        <authorList>
            <person name="Noda R."/>
            <person name="Kakizaki K."/>
            <person name="Minamisawa K."/>
        </authorList>
    </citation>
    <scope>NUCLEOTIDE SEQUENCE</scope>
    <source>
        <strain evidence="6">XF5</strain>
    </source>
</reference>
<protein>
    <submittedName>
        <fullName evidence="3">Uncharacterized protein</fullName>
    </submittedName>
</protein>
<reference evidence="2" key="1">
    <citation type="submission" date="2020-05" db="EMBL/GenBank/DDBJ databases">
        <title>Complete genome sequence of Bradyrhizobium diazoefficiens XF1 isolated from soybean nodule.</title>
        <authorList>
            <person name="Noda R."/>
            <person name="Kakizaki K."/>
            <person name="Minamisawa K."/>
        </authorList>
    </citation>
    <scope>NUCLEOTIDE SEQUENCE</scope>
    <source>
        <strain evidence="2">XF1</strain>
    </source>
</reference>
<feature type="region of interest" description="Disordered" evidence="1">
    <location>
        <begin position="134"/>
        <end position="213"/>
    </location>
</feature>
<evidence type="ECO:0000313" key="7">
    <source>
        <dbReference type="EMBL" id="BCE61733.1"/>
    </source>
</evidence>
<dbReference type="EMBL" id="AP023098">
    <property type="protein sequence ID" value="BCE79113.1"/>
    <property type="molecule type" value="Genomic_DNA"/>
</dbReference>
<reference evidence="5" key="5">
    <citation type="submission" date="2020-05" db="EMBL/GenBank/DDBJ databases">
        <title>Complete genome sequence of Bradyrhizobium diazoefficiens XF4 isolated from soybean nodule.</title>
        <authorList>
            <person name="Noda R."/>
            <person name="Kakizaki K."/>
            <person name="Minamisawa K."/>
        </authorList>
    </citation>
    <scope>NUCLEOTIDE SEQUENCE</scope>
    <source>
        <strain evidence="5">XF4</strain>
    </source>
</reference>
<evidence type="ECO:0000313" key="3">
    <source>
        <dbReference type="EMBL" id="BCE26762.1"/>
    </source>
</evidence>
<evidence type="ECO:0000313" key="9">
    <source>
        <dbReference type="EMBL" id="BCE87733.1"/>
    </source>
</evidence>